<evidence type="ECO:0008006" key="3">
    <source>
        <dbReference type="Google" id="ProtNLM"/>
    </source>
</evidence>
<dbReference type="VEuPathDB" id="FungiDB:VP01_3189g1"/>
<sequence>DMLLTQKPEYQFITSCVKILPTNISNISLCSSIQDDHLRLAIKITIILILIASIYKLSKITCNPYNDAKFTGACYTNFLLNGNSSTLAKINENPVSTCLSMQDQLAIFMYIVGQRPILRVFHHIIYLLLKLALTYIKIVKPGLTHAAIYDNPKSNPFFNDCLGAFNGVHVLARVPEYMAAPWLNRKGTESQKVGVFDFDMLFTCIYIGWEGWHMIPAGSYLKHKWRTSKFQTDFFILPIPSTPLQRVCLCHTVASVITYANRGWLRKRQKIKKNYSIYAGLTRIVKFK</sequence>
<dbReference type="OrthoDB" id="1681765at2759"/>
<feature type="non-terminal residue" evidence="1">
    <location>
        <position position="1"/>
    </location>
</feature>
<organism evidence="1 2">
    <name type="scientific">Puccinia sorghi</name>
    <dbReference type="NCBI Taxonomy" id="27349"/>
    <lineage>
        <taxon>Eukaryota</taxon>
        <taxon>Fungi</taxon>
        <taxon>Dikarya</taxon>
        <taxon>Basidiomycota</taxon>
        <taxon>Pucciniomycotina</taxon>
        <taxon>Pucciniomycetes</taxon>
        <taxon>Pucciniales</taxon>
        <taxon>Pucciniaceae</taxon>
        <taxon>Puccinia</taxon>
    </lineage>
</organism>
<proteinExistence type="predicted"/>
<protein>
    <recommendedName>
        <fullName evidence="3">DDE Tnp4 domain-containing protein</fullName>
    </recommendedName>
</protein>
<dbReference type="Proteomes" id="UP000037035">
    <property type="component" value="Unassembled WGS sequence"/>
</dbReference>
<dbReference type="EMBL" id="LAVV01008156">
    <property type="protein sequence ID" value="KNZ53608.1"/>
    <property type="molecule type" value="Genomic_DNA"/>
</dbReference>
<gene>
    <name evidence="1" type="ORF">VP01_3189g1</name>
</gene>
<evidence type="ECO:0000313" key="2">
    <source>
        <dbReference type="Proteomes" id="UP000037035"/>
    </source>
</evidence>
<reference evidence="1 2" key="1">
    <citation type="submission" date="2015-08" db="EMBL/GenBank/DDBJ databases">
        <title>Next Generation Sequencing and Analysis of the Genome of Puccinia sorghi L Schw, the Causal Agent of Maize Common Rust.</title>
        <authorList>
            <person name="Rochi L."/>
            <person name="Burguener G."/>
            <person name="Darino M."/>
            <person name="Turjanski A."/>
            <person name="Kreff E."/>
            <person name="Dieguez M.J."/>
            <person name="Sacco F."/>
        </authorList>
    </citation>
    <scope>NUCLEOTIDE SEQUENCE [LARGE SCALE GENOMIC DNA]</scope>
    <source>
        <strain evidence="1 2">RO10H11247</strain>
    </source>
</reference>
<keyword evidence="2" id="KW-1185">Reference proteome</keyword>
<name>A0A0L6UYJ8_9BASI</name>
<evidence type="ECO:0000313" key="1">
    <source>
        <dbReference type="EMBL" id="KNZ53608.1"/>
    </source>
</evidence>
<accession>A0A0L6UYJ8</accession>
<comment type="caution">
    <text evidence="1">The sequence shown here is derived from an EMBL/GenBank/DDBJ whole genome shotgun (WGS) entry which is preliminary data.</text>
</comment>
<dbReference type="AlphaFoldDB" id="A0A0L6UYJ8"/>